<gene>
    <name evidence="1" type="ORF">DC094_08550</name>
</gene>
<accession>A0A2V1H4Q1</accession>
<evidence type="ECO:0000313" key="2">
    <source>
        <dbReference type="Proteomes" id="UP000244906"/>
    </source>
</evidence>
<sequence>MQFSELKLGDIVFMNGQGTNGASVIKAQTALQKVCLFGRDSWQTRAASPETYHCGIVCHVEKNKVELAHAASKGFARIEIAADTLGSETGLYEGSSFKVFRCQSCRGLADLSGIIARKWVPCNSQPRFWKGEEYYYGPAAYSARKAYRTFGRSSHYGSGAKQQAALYFQHQDGSVPALHNETGIKQMFCSMFVVAIWQAAAGPDASAQVMAKDARFTSPMALEGYLVQNNFWDELGGLDRSWLSS</sequence>
<comment type="caution">
    <text evidence="1">The sequence shown here is derived from an EMBL/GenBank/DDBJ whole genome shotgun (WGS) entry which is preliminary data.</text>
</comment>
<proteinExistence type="predicted"/>
<dbReference type="EMBL" id="QDDL01000002">
    <property type="protein sequence ID" value="PVZ70616.1"/>
    <property type="molecule type" value="Genomic_DNA"/>
</dbReference>
<dbReference type="RefSeq" id="WP_116686687.1">
    <property type="nucleotide sequence ID" value="NZ_CAWNYD010000002.1"/>
</dbReference>
<protein>
    <submittedName>
        <fullName evidence="1">Uncharacterized protein</fullName>
    </submittedName>
</protein>
<evidence type="ECO:0000313" key="1">
    <source>
        <dbReference type="EMBL" id="PVZ70616.1"/>
    </source>
</evidence>
<dbReference type="Proteomes" id="UP000244906">
    <property type="component" value="Unassembled WGS sequence"/>
</dbReference>
<keyword evidence="2" id="KW-1185">Reference proteome</keyword>
<name>A0A2V1H4Q1_9GAMM</name>
<reference evidence="1 2" key="1">
    <citation type="submission" date="2018-04" db="EMBL/GenBank/DDBJ databases">
        <title>Thalassorhabdus spongiae gen. nov., sp. nov., isolated from a marine sponge in South-West Iceland.</title>
        <authorList>
            <person name="Knobloch S."/>
            <person name="Daussin A."/>
            <person name="Johannsson R."/>
            <person name="Marteinsson V.T."/>
        </authorList>
    </citation>
    <scope>NUCLEOTIDE SEQUENCE [LARGE SCALE GENOMIC DNA]</scope>
    <source>
        <strain evidence="1 2">Hp12</strain>
    </source>
</reference>
<organism evidence="1 2">
    <name type="scientific">Pelagibaculum spongiae</name>
    <dbReference type="NCBI Taxonomy" id="2080658"/>
    <lineage>
        <taxon>Bacteria</taxon>
        <taxon>Pseudomonadati</taxon>
        <taxon>Pseudomonadota</taxon>
        <taxon>Gammaproteobacteria</taxon>
        <taxon>Oceanospirillales</taxon>
        <taxon>Pelagibaculum</taxon>
    </lineage>
</organism>
<dbReference type="AlphaFoldDB" id="A0A2V1H4Q1"/>